<evidence type="ECO:0000313" key="5">
    <source>
        <dbReference type="Proteomes" id="UP000325313"/>
    </source>
</evidence>
<protein>
    <submittedName>
        <fullName evidence="2">Uncharacterized protein</fullName>
    </submittedName>
</protein>
<evidence type="ECO:0000313" key="4">
    <source>
        <dbReference type="Proteomes" id="UP000324748"/>
    </source>
</evidence>
<sequence length="132" mass="14974">MHFSILLLFLAVSLIHQGQAESSAQDEKPYPVRNCEEEDRFILLCARPVKPEDNLKTAEGLMVEKAPLIPGHERRLCNILPISGNMATRGYCCPLNPYGRPDNAGAKPEFQFKLEKDCKRVRINWPKMAPKI</sequence>
<keyword evidence="4" id="KW-1185">Reference proteome</keyword>
<dbReference type="EMBL" id="VDEP01000447">
    <property type="protein sequence ID" value="KAA1078797.1"/>
    <property type="molecule type" value="Genomic_DNA"/>
</dbReference>
<proteinExistence type="predicted"/>
<keyword evidence="1" id="KW-0732">Signal</keyword>
<evidence type="ECO:0000313" key="2">
    <source>
        <dbReference type="EMBL" id="KAA1078797.1"/>
    </source>
</evidence>
<dbReference type="Proteomes" id="UP000324748">
    <property type="component" value="Unassembled WGS sequence"/>
</dbReference>
<dbReference type="AlphaFoldDB" id="A0A5B0MP73"/>
<feature type="chain" id="PRO_5036366161" evidence="1">
    <location>
        <begin position="21"/>
        <end position="132"/>
    </location>
</feature>
<name>A0A5B0MP73_PUCGR</name>
<dbReference type="OrthoDB" id="10268827at2759"/>
<accession>A0A5B0MP73</accession>
<evidence type="ECO:0000313" key="3">
    <source>
        <dbReference type="EMBL" id="KAA1119361.1"/>
    </source>
</evidence>
<reference evidence="4 5" key="1">
    <citation type="submission" date="2019-05" db="EMBL/GenBank/DDBJ databases">
        <title>Emergence of the Ug99 lineage of the wheat stem rust pathogen through somatic hybridization.</title>
        <authorList>
            <person name="Li F."/>
            <person name="Upadhyaya N.M."/>
            <person name="Sperschneider J."/>
            <person name="Matny O."/>
            <person name="Nguyen-Phuc H."/>
            <person name="Mago R."/>
            <person name="Raley C."/>
            <person name="Miller M.E."/>
            <person name="Silverstein K.A.T."/>
            <person name="Henningsen E."/>
            <person name="Hirsch C.D."/>
            <person name="Visser B."/>
            <person name="Pretorius Z.A."/>
            <person name="Steffenson B.J."/>
            <person name="Schwessinger B."/>
            <person name="Dodds P.N."/>
            <person name="Figueroa M."/>
        </authorList>
    </citation>
    <scope>NUCLEOTIDE SEQUENCE [LARGE SCALE GENOMIC DNA]</scope>
    <source>
        <strain evidence="3">21-0</strain>
        <strain evidence="2 5">Ug99</strain>
    </source>
</reference>
<organism evidence="2 5">
    <name type="scientific">Puccinia graminis f. sp. tritici</name>
    <dbReference type="NCBI Taxonomy" id="56615"/>
    <lineage>
        <taxon>Eukaryota</taxon>
        <taxon>Fungi</taxon>
        <taxon>Dikarya</taxon>
        <taxon>Basidiomycota</taxon>
        <taxon>Pucciniomycotina</taxon>
        <taxon>Pucciniomycetes</taxon>
        <taxon>Pucciniales</taxon>
        <taxon>Pucciniaceae</taxon>
        <taxon>Puccinia</taxon>
    </lineage>
</organism>
<dbReference type="Proteomes" id="UP000325313">
    <property type="component" value="Unassembled WGS sequence"/>
</dbReference>
<dbReference type="EMBL" id="VSWC01000001">
    <property type="protein sequence ID" value="KAA1119361.1"/>
    <property type="molecule type" value="Genomic_DNA"/>
</dbReference>
<comment type="caution">
    <text evidence="2">The sequence shown here is derived from an EMBL/GenBank/DDBJ whole genome shotgun (WGS) entry which is preliminary data.</text>
</comment>
<evidence type="ECO:0000256" key="1">
    <source>
        <dbReference type="SAM" id="SignalP"/>
    </source>
</evidence>
<gene>
    <name evidence="3" type="ORF">PGT21_023300</name>
    <name evidence="2" type="ORF">PGTUg99_017352</name>
</gene>
<feature type="signal peptide" evidence="1">
    <location>
        <begin position="1"/>
        <end position="20"/>
    </location>
</feature>